<dbReference type="PROSITE" id="PS00211">
    <property type="entry name" value="ABC_TRANSPORTER_1"/>
    <property type="match status" value="1"/>
</dbReference>
<evidence type="ECO:0000313" key="11">
    <source>
        <dbReference type="Proteomes" id="UP000070255"/>
    </source>
</evidence>
<evidence type="ECO:0000256" key="3">
    <source>
        <dbReference type="ARBA" id="ARBA00022519"/>
    </source>
</evidence>
<dbReference type="CDD" id="cd03258">
    <property type="entry name" value="ABC_MetN_methionine_transporter"/>
    <property type="match status" value="1"/>
</dbReference>
<keyword evidence="11" id="KW-1185">Reference proteome</keyword>
<keyword evidence="2" id="KW-1003">Cell membrane</keyword>
<dbReference type="SUPFAM" id="SSF52540">
    <property type="entry name" value="P-loop containing nucleoside triphosphate hydrolases"/>
    <property type="match status" value="1"/>
</dbReference>
<comment type="caution">
    <text evidence="10">The sequence shown here is derived from an EMBL/GenBank/DDBJ whole genome shotgun (WGS) entry which is preliminary data.</text>
</comment>
<proteinExistence type="predicted"/>
<dbReference type="InterPro" id="IPR003439">
    <property type="entry name" value="ABC_transporter-like_ATP-bd"/>
</dbReference>
<name>A0ABR5T784_9BURK</name>
<dbReference type="PANTHER" id="PTHR43166:SF30">
    <property type="entry name" value="METHIONINE IMPORT ATP-BINDING PROTEIN METN"/>
    <property type="match status" value="1"/>
</dbReference>
<dbReference type="InterPro" id="IPR050086">
    <property type="entry name" value="MetN_ABC_transporter-like"/>
</dbReference>
<reference evidence="10 11" key="1">
    <citation type="submission" date="2015-11" db="EMBL/GenBank/DDBJ databases">
        <authorList>
            <person name="Sahl J."/>
            <person name="Wagner D."/>
            <person name="Keim P."/>
        </authorList>
    </citation>
    <scope>NUCLEOTIDE SEQUENCE [LARGE SCALE GENOMIC DNA]</scope>
    <source>
        <strain evidence="10 11">BDU18</strain>
    </source>
</reference>
<evidence type="ECO:0000256" key="1">
    <source>
        <dbReference type="ARBA" id="ARBA00022448"/>
    </source>
</evidence>
<evidence type="ECO:0000256" key="8">
    <source>
        <dbReference type="ARBA" id="ARBA00023136"/>
    </source>
</evidence>
<evidence type="ECO:0000256" key="7">
    <source>
        <dbReference type="ARBA" id="ARBA00022970"/>
    </source>
</evidence>
<accession>A0ABR5T784</accession>
<dbReference type="Proteomes" id="UP000070255">
    <property type="component" value="Unassembled WGS sequence"/>
</dbReference>
<dbReference type="PROSITE" id="PS50893">
    <property type="entry name" value="ABC_TRANSPORTER_2"/>
    <property type="match status" value="1"/>
</dbReference>
<evidence type="ECO:0000256" key="4">
    <source>
        <dbReference type="ARBA" id="ARBA00022741"/>
    </source>
</evidence>
<evidence type="ECO:0000259" key="9">
    <source>
        <dbReference type="PROSITE" id="PS50893"/>
    </source>
</evidence>
<sequence>MTTRRGDPMVQLLDSLGFIESSAAARRGAAAASHDPTAAAAAASAAGAAVSFELASKVFDGPRGPSAALREVTLDVARGGVFGVIGRSGAGKSTLLRLINGLERPTSGAVRVNGVDVGALDERGLVALRRRIGMVFQHFNLLSAKTVAENIGLPLKIAGVRKAERARKVDALLDLVGLAAKRDAYPASLSGGQKQRVGIARALVHDPDLLLCDEATSALDPQTSQSILALLADVNRRLGLTIVLITHEMEVIRAVCDTVAVVEHGEVVETGPVWRVFGDPQHGATRALLRTLVHDLPADLATRVRPLDGRAPLPCGAQLLLDVRYTGADSGEPDLGALASALARNVGDTVRFVHGGLDRIQGRAQGRLVIAASLAARGAAGPERIAAALAAARRHANRVEVLGYV</sequence>
<keyword evidence="7" id="KW-0029">Amino-acid transport</keyword>
<dbReference type="GO" id="GO:0005524">
    <property type="term" value="F:ATP binding"/>
    <property type="evidence" value="ECO:0007669"/>
    <property type="project" value="UniProtKB-KW"/>
</dbReference>
<evidence type="ECO:0000256" key="6">
    <source>
        <dbReference type="ARBA" id="ARBA00022967"/>
    </source>
</evidence>
<dbReference type="EMBL" id="LNJQ01000004">
    <property type="protein sequence ID" value="KWZ38896.1"/>
    <property type="molecule type" value="Genomic_DNA"/>
</dbReference>
<dbReference type="Pfam" id="PF00005">
    <property type="entry name" value="ABC_tran"/>
    <property type="match status" value="1"/>
</dbReference>
<dbReference type="InterPro" id="IPR027417">
    <property type="entry name" value="P-loop_NTPase"/>
</dbReference>
<dbReference type="InterPro" id="IPR017871">
    <property type="entry name" value="ABC_transporter-like_CS"/>
</dbReference>
<dbReference type="SMART" id="SM00382">
    <property type="entry name" value="AAA"/>
    <property type="match status" value="1"/>
</dbReference>
<dbReference type="Gene3D" id="3.40.50.300">
    <property type="entry name" value="P-loop containing nucleotide triphosphate hydrolases"/>
    <property type="match status" value="1"/>
</dbReference>
<keyword evidence="5 10" id="KW-0067">ATP-binding</keyword>
<keyword evidence="4" id="KW-0547">Nucleotide-binding</keyword>
<dbReference type="InterPro" id="IPR003593">
    <property type="entry name" value="AAA+_ATPase"/>
</dbReference>
<dbReference type="Pfam" id="PF09383">
    <property type="entry name" value="NIL"/>
    <property type="match status" value="1"/>
</dbReference>
<keyword evidence="6" id="KW-1278">Translocase</keyword>
<dbReference type="InterPro" id="IPR018449">
    <property type="entry name" value="NIL_domain"/>
</dbReference>
<keyword evidence="1" id="KW-0813">Transport</keyword>
<dbReference type="RefSeq" id="WP_060823027.1">
    <property type="nucleotide sequence ID" value="NZ_LNJQ01000004.1"/>
</dbReference>
<protein>
    <submittedName>
        <fullName evidence="10">Methionine ABC transporter ATP-binding protein</fullName>
    </submittedName>
</protein>
<dbReference type="Gene3D" id="3.30.70.260">
    <property type="match status" value="1"/>
</dbReference>
<dbReference type="PANTHER" id="PTHR43166">
    <property type="entry name" value="AMINO ACID IMPORT ATP-BINDING PROTEIN"/>
    <property type="match status" value="1"/>
</dbReference>
<organism evidence="10 11">
    <name type="scientific">Burkholderia savannae</name>
    <dbReference type="NCBI Taxonomy" id="1637837"/>
    <lineage>
        <taxon>Bacteria</taxon>
        <taxon>Pseudomonadati</taxon>
        <taxon>Pseudomonadota</taxon>
        <taxon>Betaproteobacteria</taxon>
        <taxon>Burkholderiales</taxon>
        <taxon>Burkholderiaceae</taxon>
        <taxon>Burkholderia</taxon>
        <taxon>pseudomallei group</taxon>
    </lineage>
</organism>
<evidence type="ECO:0000256" key="2">
    <source>
        <dbReference type="ARBA" id="ARBA00022475"/>
    </source>
</evidence>
<keyword evidence="8" id="KW-0472">Membrane</keyword>
<evidence type="ECO:0000313" key="10">
    <source>
        <dbReference type="EMBL" id="KWZ38896.1"/>
    </source>
</evidence>
<dbReference type="InterPro" id="IPR041701">
    <property type="entry name" value="MetN_ABC"/>
</dbReference>
<gene>
    <name evidence="10" type="ORF">WS72_29355</name>
</gene>
<dbReference type="SUPFAM" id="SSF55021">
    <property type="entry name" value="ACT-like"/>
    <property type="match status" value="1"/>
</dbReference>
<evidence type="ECO:0000256" key="5">
    <source>
        <dbReference type="ARBA" id="ARBA00022840"/>
    </source>
</evidence>
<dbReference type="SMART" id="SM00930">
    <property type="entry name" value="NIL"/>
    <property type="match status" value="1"/>
</dbReference>
<feature type="domain" description="ABC transporter" evidence="9">
    <location>
        <begin position="50"/>
        <end position="289"/>
    </location>
</feature>
<keyword evidence="3" id="KW-0997">Cell inner membrane</keyword>
<dbReference type="InterPro" id="IPR045865">
    <property type="entry name" value="ACT-like_dom_sf"/>
</dbReference>